<sequence>MAFTNDQYNTLVEAIAQGALTVKYADKEVTYRSLEDMIRIKNLMEADLGMSSGGIKTTYASFSKGLNSKC</sequence>
<dbReference type="Proteomes" id="UP001226434">
    <property type="component" value="Unassembled WGS sequence"/>
</dbReference>
<dbReference type="EMBL" id="JASBRG010000005">
    <property type="protein sequence ID" value="MDI3319982.1"/>
    <property type="molecule type" value="Genomic_DNA"/>
</dbReference>
<organism evidence="1 2">
    <name type="scientific">Pinibacter soli</name>
    <dbReference type="NCBI Taxonomy" id="3044211"/>
    <lineage>
        <taxon>Bacteria</taxon>
        <taxon>Pseudomonadati</taxon>
        <taxon>Bacteroidota</taxon>
        <taxon>Chitinophagia</taxon>
        <taxon>Chitinophagales</taxon>
        <taxon>Chitinophagaceae</taxon>
        <taxon>Pinibacter</taxon>
    </lineage>
</organism>
<evidence type="ECO:0000313" key="2">
    <source>
        <dbReference type="Proteomes" id="UP001226434"/>
    </source>
</evidence>
<gene>
    <name evidence="1" type="ORF">QJ048_09380</name>
</gene>
<proteinExistence type="predicted"/>
<name>A0ABT6RDR5_9BACT</name>
<reference evidence="1 2" key="1">
    <citation type="submission" date="2023-05" db="EMBL/GenBank/DDBJ databases">
        <title>Genome sequence of Pinibacter sp. MAH-24.</title>
        <authorList>
            <person name="Huq M.A."/>
        </authorList>
    </citation>
    <scope>NUCLEOTIDE SEQUENCE [LARGE SCALE GENOMIC DNA]</scope>
    <source>
        <strain evidence="1 2">MAH-24</strain>
    </source>
</reference>
<keyword evidence="2" id="KW-1185">Reference proteome</keyword>
<protein>
    <submittedName>
        <fullName evidence="1">Uncharacterized protein</fullName>
    </submittedName>
</protein>
<evidence type="ECO:0000313" key="1">
    <source>
        <dbReference type="EMBL" id="MDI3319982.1"/>
    </source>
</evidence>
<dbReference type="RefSeq" id="WP_282334082.1">
    <property type="nucleotide sequence ID" value="NZ_JASBRG010000005.1"/>
</dbReference>
<comment type="caution">
    <text evidence="1">The sequence shown here is derived from an EMBL/GenBank/DDBJ whole genome shotgun (WGS) entry which is preliminary data.</text>
</comment>
<dbReference type="NCBIfam" id="NF047331">
    <property type="entry name" value="phage_HTJ"/>
    <property type="match status" value="1"/>
</dbReference>
<accession>A0ABT6RDR5</accession>